<keyword evidence="1" id="KW-0732">Signal</keyword>
<organism evidence="3 4">
    <name type="scientific">Plasmopara halstedii</name>
    <name type="common">Downy mildew of sunflower</name>
    <dbReference type="NCBI Taxonomy" id="4781"/>
    <lineage>
        <taxon>Eukaryota</taxon>
        <taxon>Sar</taxon>
        <taxon>Stramenopiles</taxon>
        <taxon>Oomycota</taxon>
        <taxon>Peronosporomycetes</taxon>
        <taxon>Peronosporales</taxon>
        <taxon>Peronosporaceae</taxon>
        <taxon>Plasmopara</taxon>
    </lineage>
</organism>
<evidence type="ECO:0000313" key="3">
    <source>
        <dbReference type="EMBL" id="CEG36006.1"/>
    </source>
</evidence>
<keyword evidence="4" id="KW-1185">Reference proteome</keyword>
<dbReference type="Gene3D" id="2.60.120.260">
    <property type="entry name" value="Galactose-binding domain-like"/>
    <property type="match status" value="1"/>
</dbReference>
<dbReference type="RefSeq" id="XP_024572375.1">
    <property type="nucleotide sequence ID" value="XM_024730492.1"/>
</dbReference>
<dbReference type="OMA" id="HASSYYN"/>
<protein>
    <submittedName>
        <fullName evidence="3">RxLR-like protein</fullName>
    </submittedName>
</protein>
<dbReference type="SUPFAM" id="SSF49785">
    <property type="entry name" value="Galactose-binding domain-like"/>
    <property type="match status" value="1"/>
</dbReference>
<dbReference type="GeneID" id="36395383"/>
<evidence type="ECO:0000259" key="2">
    <source>
        <dbReference type="Pfam" id="PF00754"/>
    </source>
</evidence>
<dbReference type="InterPro" id="IPR000421">
    <property type="entry name" value="FA58C"/>
</dbReference>
<dbReference type="Proteomes" id="UP000054928">
    <property type="component" value="Unassembled WGS sequence"/>
</dbReference>
<accession>A0A0P1A707</accession>
<evidence type="ECO:0000256" key="1">
    <source>
        <dbReference type="SAM" id="SignalP"/>
    </source>
</evidence>
<dbReference type="Pfam" id="PF00754">
    <property type="entry name" value="F5_F8_type_C"/>
    <property type="match status" value="1"/>
</dbReference>
<feature type="chain" id="PRO_5006058432" evidence="1">
    <location>
        <begin position="24"/>
        <end position="226"/>
    </location>
</feature>
<name>A0A0P1A707_PLAHL</name>
<feature type="signal peptide" evidence="1">
    <location>
        <begin position="1"/>
        <end position="23"/>
    </location>
</feature>
<feature type="domain" description="F5/8 type C" evidence="2">
    <location>
        <begin position="42"/>
        <end position="163"/>
    </location>
</feature>
<dbReference type="InterPro" id="IPR008979">
    <property type="entry name" value="Galactose-bd-like_sf"/>
</dbReference>
<evidence type="ECO:0000313" key="4">
    <source>
        <dbReference type="Proteomes" id="UP000054928"/>
    </source>
</evidence>
<dbReference type="OrthoDB" id="63841at2759"/>
<sequence length="226" mass="25664">MIQFSILLHALFGIVLRASTVLSGTSFPGVEYNVVVGEPAHASSYYNFVPNVLYDTQYVPSNANDGFSDATSWWSAGDDATEQVFWQVNMSSWAPSITRMVVRWHGFLSPKTYRIRVSYDGREFTSVLAFANLSNAYDRVDNHTEGFGRLISKFKYIRIVMDDPNVCGDQFSCVDDGISERTIDTNERVLYGIREVEVWAKGRRNGATSKWRFSIKFLVVFMMVVI</sequence>
<reference evidence="4" key="1">
    <citation type="submission" date="2014-09" db="EMBL/GenBank/DDBJ databases">
        <authorList>
            <person name="Sharma Rahul"/>
            <person name="Thines Marco"/>
        </authorList>
    </citation>
    <scope>NUCLEOTIDE SEQUENCE [LARGE SCALE GENOMIC DNA]</scope>
</reference>
<dbReference type="EMBL" id="CCYD01000109">
    <property type="protein sequence ID" value="CEG36006.1"/>
    <property type="molecule type" value="Genomic_DNA"/>
</dbReference>
<dbReference type="AlphaFoldDB" id="A0A0P1A707"/>
<proteinExistence type="predicted"/>